<dbReference type="InterPro" id="IPR003399">
    <property type="entry name" value="Mce/MlaD"/>
</dbReference>
<protein>
    <submittedName>
        <fullName evidence="3">MlaD family protein</fullName>
    </submittedName>
</protein>
<feature type="domain" description="Mce/MlaD" evidence="2">
    <location>
        <begin position="53"/>
        <end position="123"/>
    </location>
</feature>
<keyword evidence="1" id="KW-0472">Membrane</keyword>
<name>A0ABZ2PDN8_9NOCA</name>
<gene>
    <name evidence="3" type="ORF">WDS16_17805</name>
</gene>
<evidence type="ECO:0000259" key="2">
    <source>
        <dbReference type="Pfam" id="PF02470"/>
    </source>
</evidence>
<dbReference type="EMBL" id="CP147846">
    <property type="protein sequence ID" value="WXG67104.1"/>
    <property type="molecule type" value="Genomic_DNA"/>
</dbReference>
<evidence type="ECO:0000313" key="3">
    <source>
        <dbReference type="EMBL" id="WXG67104.1"/>
    </source>
</evidence>
<dbReference type="RefSeq" id="WP_338886528.1">
    <property type="nucleotide sequence ID" value="NZ_CP147846.1"/>
</dbReference>
<keyword evidence="1" id="KW-0812">Transmembrane</keyword>
<evidence type="ECO:0000313" key="4">
    <source>
        <dbReference type="Proteomes" id="UP001432000"/>
    </source>
</evidence>
<dbReference type="PANTHER" id="PTHR33371">
    <property type="entry name" value="INTERMEMBRANE PHOSPHOLIPID TRANSPORT SYSTEM BINDING PROTEIN MLAD-RELATED"/>
    <property type="match status" value="1"/>
</dbReference>
<sequence>MAVFDDLTGRSAGRATLRLRGIAVAAVAVVLACTLSAYARGAFESTFELSIDAASVGDGLTPGAEVKFRGVSIGSVVRIETVGFGRQRIDLELDPSQSRELTDTMQAQFSSSNVFGSTAVELVSDGSGRPLSHNSTVTIADDNRGATVTGVFRRVADLTEVLDSDQVQNLLDVLADTSVDVSRNLKPYFDTAQMLTDHQTDPLAWKLHRGAELGEGLNNLVPPVLDLVIDILDKSAYVEGQADRTRTLNAINGLSDQLLVPIGDLLKTGNPHLTKLLSTVLDLLVPITASLGTLAPSYDKVPEVIDGIADAFPLVEGKPQLQLDLIVRTMPNLAGAVASYEEATR</sequence>
<dbReference type="PANTHER" id="PTHR33371:SF4">
    <property type="entry name" value="INTERMEMBRANE PHOSPHOLIPID TRANSPORT SYSTEM BINDING PROTEIN MLAD"/>
    <property type="match status" value="1"/>
</dbReference>
<dbReference type="Pfam" id="PF02470">
    <property type="entry name" value="MlaD"/>
    <property type="match status" value="1"/>
</dbReference>
<feature type="transmembrane region" description="Helical" evidence="1">
    <location>
        <begin position="21"/>
        <end position="39"/>
    </location>
</feature>
<accession>A0ABZ2PDN8</accession>
<reference evidence="3 4" key="1">
    <citation type="submission" date="2024-03" db="EMBL/GenBank/DDBJ databases">
        <title>Natural products discovery in diverse microorganisms through a two-stage MS feature dereplication strategy.</title>
        <authorList>
            <person name="Zhang R."/>
        </authorList>
    </citation>
    <scope>NUCLEOTIDE SEQUENCE [LARGE SCALE GENOMIC DNA]</scope>
    <source>
        <strain evidence="3 4">18930</strain>
    </source>
</reference>
<dbReference type="Proteomes" id="UP001432000">
    <property type="component" value="Chromosome"/>
</dbReference>
<keyword evidence="4" id="KW-1185">Reference proteome</keyword>
<organism evidence="3 4">
    <name type="scientific">Rhodococcus sovatensis</name>
    <dbReference type="NCBI Taxonomy" id="1805840"/>
    <lineage>
        <taxon>Bacteria</taxon>
        <taxon>Bacillati</taxon>
        <taxon>Actinomycetota</taxon>
        <taxon>Actinomycetes</taxon>
        <taxon>Mycobacteriales</taxon>
        <taxon>Nocardiaceae</taxon>
        <taxon>Rhodococcus</taxon>
    </lineage>
</organism>
<dbReference type="InterPro" id="IPR052336">
    <property type="entry name" value="MlaD_Phospholipid_Transporter"/>
</dbReference>
<evidence type="ECO:0000256" key="1">
    <source>
        <dbReference type="SAM" id="Phobius"/>
    </source>
</evidence>
<proteinExistence type="predicted"/>
<keyword evidence="1" id="KW-1133">Transmembrane helix</keyword>